<feature type="region of interest" description="Disordered" evidence="1">
    <location>
        <begin position="39"/>
        <end position="102"/>
    </location>
</feature>
<keyword evidence="2" id="KW-0472">Membrane</keyword>
<keyword evidence="2" id="KW-1133">Transmembrane helix</keyword>
<evidence type="ECO:0000313" key="4">
    <source>
        <dbReference type="Proteomes" id="UP000886595"/>
    </source>
</evidence>
<evidence type="ECO:0000256" key="2">
    <source>
        <dbReference type="SAM" id="Phobius"/>
    </source>
</evidence>
<organism evidence="3 4">
    <name type="scientific">Brassica carinata</name>
    <name type="common">Ethiopian mustard</name>
    <name type="synonym">Abyssinian cabbage</name>
    <dbReference type="NCBI Taxonomy" id="52824"/>
    <lineage>
        <taxon>Eukaryota</taxon>
        <taxon>Viridiplantae</taxon>
        <taxon>Streptophyta</taxon>
        <taxon>Embryophyta</taxon>
        <taxon>Tracheophyta</taxon>
        <taxon>Spermatophyta</taxon>
        <taxon>Magnoliopsida</taxon>
        <taxon>eudicotyledons</taxon>
        <taxon>Gunneridae</taxon>
        <taxon>Pentapetalae</taxon>
        <taxon>rosids</taxon>
        <taxon>malvids</taxon>
        <taxon>Brassicales</taxon>
        <taxon>Brassicaceae</taxon>
        <taxon>Brassiceae</taxon>
        <taxon>Brassica</taxon>
    </lineage>
</organism>
<dbReference type="Proteomes" id="UP000886595">
    <property type="component" value="Unassembled WGS sequence"/>
</dbReference>
<sequence>MIYLIQLARDGLKEDICEGLESTEFGTLEALFQEASEVEEILEMEKTPPTSPRRRKRKTMRFGDPEDEYPWDKPEQEDEEESEEEEEDTDDWSYEGDTRVDVSDDDMIDEETDEYIHHGEQGSVSVAEQVSVSGTSSESSAAQGFVCGSNVMARGGSAADSTTASSSNSAQGSSCTRLHFWLQLPKVPALHKAPSLVPAPSMSLAPAPLSLPPVPTQSPVQSLALINKMSLSPFRVFNMFASIVNSVYVLQYVTFLYGSDL</sequence>
<name>A0A8X7QDG4_BRACI</name>
<evidence type="ECO:0000256" key="1">
    <source>
        <dbReference type="SAM" id="MobiDB-lite"/>
    </source>
</evidence>
<reference evidence="3 4" key="1">
    <citation type="submission" date="2020-02" db="EMBL/GenBank/DDBJ databases">
        <authorList>
            <person name="Ma Q."/>
            <person name="Huang Y."/>
            <person name="Song X."/>
            <person name="Pei D."/>
        </authorList>
    </citation>
    <scope>NUCLEOTIDE SEQUENCE [LARGE SCALE GENOMIC DNA]</scope>
    <source>
        <strain evidence="3">Sxm20200214</strain>
        <tissue evidence="3">Leaf</tissue>
    </source>
</reference>
<feature type="transmembrane region" description="Helical" evidence="2">
    <location>
        <begin position="236"/>
        <end position="258"/>
    </location>
</feature>
<dbReference type="OrthoDB" id="10519802at2759"/>
<gene>
    <name evidence="3" type="ORF">Bca52824_073699</name>
</gene>
<keyword evidence="4" id="KW-1185">Reference proteome</keyword>
<protein>
    <submittedName>
        <fullName evidence="3">Uncharacterized protein</fullName>
    </submittedName>
</protein>
<accession>A0A8X7QDG4</accession>
<keyword evidence="2" id="KW-0812">Transmembrane</keyword>
<dbReference type="AlphaFoldDB" id="A0A8X7QDG4"/>
<feature type="compositionally biased region" description="Acidic residues" evidence="1">
    <location>
        <begin position="65"/>
        <end position="94"/>
    </location>
</feature>
<dbReference type="EMBL" id="JAAMPC010000014">
    <property type="protein sequence ID" value="KAG2266620.1"/>
    <property type="molecule type" value="Genomic_DNA"/>
</dbReference>
<comment type="caution">
    <text evidence="3">The sequence shown here is derived from an EMBL/GenBank/DDBJ whole genome shotgun (WGS) entry which is preliminary data.</text>
</comment>
<evidence type="ECO:0000313" key="3">
    <source>
        <dbReference type="EMBL" id="KAG2266620.1"/>
    </source>
</evidence>
<proteinExistence type="predicted"/>